<dbReference type="EMBL" id="JARQBZ010000007">
    <property type="protein sequence ID" value="MDT2833448.1"/>
    <property type="molecule type" value="Genomic_DNA"/>
</dbReference>
<comment type="similarity">
    <text evidence="1 3">Belongs to the 3-oxoacid CoA-transferase family.</text>
</comment>
<dbReference type="PIRSF" id="PIRSF000858">
    <property type="entry name" value="SCOT-t"/>
    <property type="match status" value="1"/>
</dbReference>
<dbReference type="SUPFAM" id="SSF100950">
    <property type="entry name" value="NagB/RpiA/CoA transferase-like"/>
    <property type="match status" value="2"/>
</dbReference>
<gene>
    <name evidence="5" type="ORF">P7H70_05225</name>
</gene>
<accession>A0AAW8U1N0</accession>
<evidence type="ECO:0000256" key="4">
    <source>
        <dbReference type="PIRSR" id="PIRSR000858-1"/>
    </source>
</evidence>
<protein>
    <submittedName>
        <fullName evidence="5">CoA-transferase</fullName>
        <ecNumber evidence="5">2.8.3.-</ecNumber>
    </submittedName>
</protein>
<dbReference type="InterPro" id="IPR004165">
    <property type="entry name" value="CoA_trans_fam_I"/>
</dbReference>
<evidence type="ECO:0000313" key="5">
    <source>
        <dbReference type="EMBL" id="MDT2833448.1"/>
    </source>
</evidence>
<dbReference type="SMART" id="SM00882">
    <property type="entry name" value="CoA_trans"/>
    <property type="match status" value="1"/>
</dbReference>
<dbReference type="GO" id="GO:0046952">
    <property type="term" value="P:ketone body catabolic process"/>
    <property type="evidence" value="ECO:0007669"/>
    <property type="project" value="InterPro"/>
</dbReference>
<dbReference type="AlphaFoldDB" id="A0AAW8U1N0"/>
<evidence type="ECO:0000256" key="1">
    <source>
        <dbReference type="ARBA" id="ARBA00007154"/>
    </source>
</evidence>
<evidence type="ECO:0000256" key="2">
    <source>
        <dbReference type="ARBA" id="ARBA00022679"/>
    </source>
</evidence>
<name>A0AAW8U1N0_9ENTE</name>
<dbReference type="Proteomes" id="UP001268577">
    <property type="component" value="Unassembled WGS sequence"/>
</dbReference>
<dbReference type="RefSeq" id="WP_311985051.1">
    <property type="nucleotide sequence ID" value="NZ_JARQBZ010000007.1"/>
</dbReference>
<dbReference type="Pfam" id="PF01144">
    <property type="entry name" value="CoA_trans"/>
    <property type="match status" value="1"/>
</dbReference>
<dbReference type="InterPro" id="IPR037171">
    <property type="entry name" value="NagB/RpiA_transferase-like"/>
</dbReference>
<dbReference type="PANTHER" id="PTHR43293:SF1">
    <property type="entry name" value="ACETATE COA-TRANSFERASE YDIF"/>
    <property type="match status" value="1"/>
</dbReference>
<dbReference type="InterPro" id="IPR014388">
    <property type="entry name" value="3-oxoacid_CoA-transferase"/>
</dbReference>
<dbReference type="GO" id="GO:0008410">
    <property type="term" value="F:CoA-transferase activity"/>
    <property type="evidence" value="ECO:0007669"/>
    <property type="project" value="InterPro"/>
</dbReference>
<organism evidence="5 6">
    <name type="scientific">Vagococcus carniphilus</name>
    <dbReference type="NCBI Taxonomy" id="218144"/>
    <lineage>
        <taxon>Bacteria</taxon>
        <taxon>Bacillati</taxon>
        <taxon>Bacillota</taxon>
        <taxon>Bacilli</taxon>
        <taxon>Lactobacillales</taxon>
        <taxon>Enterococcaceae</taxon>
        <taxon>Vagococcus</taxon>
    </lineage>
</organism>
<reference evidence="5" key="1">
    <citation type="submission" date="2023-03" db="EMBL/GenBank/DDBJ databases">
        <authorList>
            <person name="Shen W."/>
            <person name="Cai J."/>
        </authorList>
    </citation>
    <scope>NUCLEOTIDE SEQUENCE</scope>
    <source>
        <strain evidence="5">P96-3</strain>
    </source>
</reference>
<dbReference type="EC" id="2.8.3.-" evidence="5"/>
<comment type="caution">
    <text evidence="5">The sequence shown here is derived from an EMBL/GenBank/DDBJ whole genome shotgun (WGS) entry which is preliminary data.</text>
</comment>
<dbReference type="PANTHER" id="PTHR43293">
    <property type="entry name" value="ACETATE COA-TRANSFERASE YDIF"/>
    <property type="match status" value="1"/>
</dbReference>
<feature type="active site" description="5-glutamyl coenzyme A thioester intermediate" evidence="4">
    <location>
        <position position="330"/>
    </location>
</feature>
<sequence length="524" mass="57901">MVKSKVTFLTAEEAAKLIEDGSTVAVGGFIGTGVAEEIHMAVEKRYMEKKEPRQLTLAYAGGIGDRATRGLNHYGHEGLVKRIIGGHWGLVPTFQPLVENNLVEGYNFPQGVMSQIFRDAAAKRNWHLSKIGLETFVDPDIDGGKLNEATTEELIKKVEIENETFLAYQTIYPDVAILKGTYVDDNGNVSFDDEPLILEAISMAMATKNNGGKVMVQVKEKRPNGSLDPKSIVIPGVCVDYIVVASNMENHKQTFDTLYNEDFITPGIIELSEEVELSPLNARKIIARRAAMFLNPATDYIVNYGIGMPEMVAKVLNEENQESHFIPTVEPGSFGGSPQGNLDFGCSVHPQSIIQQSDMFQFYNGGGIDTAFLGMAETDQYGNVNVSKFGPKIAGAGGFIDITQTAKKVIFTGTFSAKNVAYNINEHKLVIEAEGEKQKLVEQVEHITFSGSFAKKQQQEVYYVTERAVFKLEKDGLMLIEIAPGIDLEKDILEKMQFVPIISKKLKLMDKSIFNEGKMNLIFN</sequence>
<proteinExistence type="inferred from homology"/>
<keyword evidence="2 3" id="KW-0808">Transferase</keyword>
<evidence type="ECO:0000313" key="6">
    <source>
        <dbReference type="Proteomes" id="UP001268577"/>
    </source>
</evidence>
<dbReference type="Gene3D" id="3.40.1080.10">
    <property type="entry name" value="Glutaconate Coenzyme A-transferase"/>
    <property type="match status" value="2"/>
</dbReference>
<evidence type="ECO:0000256" key="3">
    <source>
        <dbReference type="PIRNR" id="PIRNR000858"/>
    </source>
</evidence>